<evidence type="ECO:0000313" key="2">
    <source>
        <dbReference type="Proteomes" id="UP000230208"/>
    </source>
</evidence>
<proteinExistence type="predicted"/>
<gene>
    <name evidence="1" type="ORF">COV30_00215</name>
</gene>
<dbReference type="EMBL" id="PCXP01000002">
    <property type="protein sequence ID" value="PIR42112.1"/>
    <property type="molecule type" value="Genomic_DNA"/>
</dbReference>
<evidence type="ECO:0000313" key="1">
    <source>
        <dbReference type="EMBL" id="PIR42112.1"/>
    </source>
</evidence>
<organism evidence="1 2">
    <name type="scientific">Candidatus Yanofskybacteria bacterium CG10_big_fil_rev_8_21_14_0_10_37_15</name>
    <dbReference type="NCBI Taxonomy" id="1975097"/>
    <lineage>
        <taxon>Bacteria</taxon>
        <taxon>Candidatus Yanofskyibacteriota</taxon>
    </lineage>
</organism>
<dbReference type="AlphaFoldDB" id="A0A2H0R6H4"/>
<dbReference type="Proteomes" id="UP000230208">
    <property type="component" value="Unassembled WGS sequence"/>
</dbReference>
<reference evidence="1 2" key="1">
    <citation type="submission" date="2017-09" db="EMBL/GenBank/DDBJ databases">
        <title>Depth-based differentiation of microbial function through sediment-hosted aquifers and enrichment of novel symbionts in the deep terrestrial subsurface.</title>
        <authorList>
            <person name="Probst A.J."/>
            <person name="Ladd B."/>
            <person name="Jarett J.K."/>
            <person name="Geller-Mcgrath D.E."/>
            <person name="Sieber C.M."/>
            <person name="Emerson J.B."/>
            <person name="Anantharaman K."/>
            <person name="Thomas B.C."/>
            <person name="Malmstrom R."/>
            <person name="Stieglmeier M."/>
            <person name="Klingl A."/>
            <person name="Woyke T."/>
            <person name="Ryan C.M."/>
            <person name="Banfield J.F."/>
        </authorList>
    </citation>
    <scope>NUCLEOTIDE SEQUENCE [LARGE SCALE GENOMIC DNA]</scope>
    <source>
        <strain evidence="1">CG10_big_fil_rev_8_21_14_0_10_37_15</strain>
    </source>
</reference>
<comment type="caution">
    <text evidence="1">The sequence shown here is derived from an EMBL/GenBank/DDBJ whole genome shotgun (WGS) entry which is preliminary data.</text>
</comment>
<sequence length="70" mass="8555">MAQEFLLEVIKNIKTKKKKENKFRDRRKSNFFKLRRKTLKGIQKEIDLILKNYNDSGVISWRVYTSFPFE</sequence>
<protein>
    <submittedName>
        <fullName evidence="1">Uncharacterized protein</fullName>
    </submittedName>
</protein>
<name>A0A2H0R6H4_9BACT</name>
<accession>A0A2H0R6H4</accession>